<keyword evidence="1" id="KW-1133">Transmembrane helix</keyword>
<keyword evidence="1" id="KW-0812">Transmembrane</keyword>
<comment type="caution">
    <text evidence="2">The sequence shown here is derived from an EMBL/GenBank/DDBJ whole genome shotgun (WGS) entry which is preliminary data.</text>
</comment>
<keyword evidence="3" id="KW-1185">Reference proteome</keyword>
<sequence>MDVIFFLFFILLPITIISILIYVLISKRKQRIANEKLPILSAKAKVVSKRMRVEGGQYTRTLYFVTFETDERDRMELIVDGSEYGKLIEGDLGTLTFQGNWYKGFERDI</sequence>
<dbReference type="InterPro" id="IPR019635">
    <property type="entry name" value="DUF2500"/>
</dbReference>
<dbReference type="Proteomes" id="UP000430692">
    <property type="component" value="Unassembled WGS sequence"/>
</dbReference>
<dbReference type="EMBL" id="WUUL01000003">
    <property type="protein sequence ID" value="MXQ53363.1"/>
    <property type="molecule type" value="Genomic_DNA"/>
</dbReference>
<keyword evidence="1" id="KW-0472">Membrane</keyword>
<organism evidence="2 3">
    <name type="scientific">Shimazuella alba</name>
    <dbReference type="NCBI Taxonomy" id="2690964"/>
    <lineage>
        <taxon>Bacteria</taxon>
        <taxon>Bacillati</taxon>
        <taxon>Bacillota</taxon>
        <taxon>Bacilli</taxon>
        <taxon>Bacillales</taxon>
        <taxon>Thermoactinomycetaceae</taxon>
        <taxon>Shimazuella</taxon>
    </lineage>
</organism>
<evidence type="ECO:0000313" key="2">
    <source>
        <dbReference type="EMBL" id="MXQ53363.1"/>
    </source>
</evidence>
<reference evidence="2 3" key="1">
    <citation type="submission" date="2019-12" db="EMBL/GenBank/DDBJ databases">
        <title>Whole-genome analyses of novel actinobacteria.</title>
        <authorList>
            <person name="Sahin N."/>
            <person name="Saygin H."/>
        </authorList>
    </citation>
    <scope>NUCLEOTIDE SEQUENCE [LARGE SCALE GENOMIC DNA]</scope>
    <source>
        <strain evidence="2 3">KC615</strain>
    </source>
</reference>
<dbReference type="AlphaFoldDB" id="A0A6I4VQK0"/>
<dbReference type="Pfam" id="PF10694">
    <property type="entry name" value="DUF2500"/>
    <property type="match status" value="1"/>
</dbReference>
<feature type="transmembrane region" description="Helical" evidence="1">
    <location>
        <begin position="6"/>
        <end position="25"/>
    </location>
</feature>
<evidence type="ECO:0000256" key="1">
    <source>
        <dbReference type="SAM" id="Phobius"/>
    </source>
</evidence>
<gene>
    <name evidence="2" type="ORF">GSM42_06390</name>
</gene>
<protein>
    <submittedName>
        <fullName evidence="2">DUF2500 family protein</fullName>
    </submittedName>
</protein>
<evidence type="ECO:0000313" key="3">
    <source>
        <dbReference type="Proteomes" id="UP000430692"/>
    </source>
</evidence>
<accession>A0A6I4VQK0</accession>
<dbReference type="Gene3D" id="2.40.50.660">
    <property type="match status" value="1"/>
</dbReference>
<name>A0A6I4VQK0_9BACL</name>
<proteinExistence type="predicted"/>